<feature type="region of interest" description="Disordered" evidence="8">
    <location>
        <begin position="340"/>
        <end position="383"/>
    </location>
</feature>
<dbReference type="GeneID" id="66986863"/>
<feature type="compositionally biased region" description="Basic and acidic residues" evidence="8">
    <location>
        <begin position="40"/>
        <end position="58"/>
    </location>
</feature>
<dbReference type="Gene3D" id="3.30.60.290">
    <property type="entry name" value="Rad4, beta-hairpin domain BHD2"/>
    <property type="match status" value="1"/>
</dbReference>
<proteinExistence type="inferred from homology"/>
<evidence type="ECO:0008006" key="14">
    <source>
        <dbReference type="Google" id="ProtNLM"/>
    </source>
</evidence>
<feature type="region of interest" description="Disordered" evidence="8">
    <location>
        <begin position="14"/>
        <end position="129"/>
    </location>
</feature>
<evidence type="ECO:0000256" key="1">
    <source>
        <dbReference type="ARBA" id="ARBA00004123"/>
    </source>
</evidence>
<dbReference type="GO" id="GO:0003697">
    <property type="term" value="F:single-stranded DNA binding"/>
    <property type="evidence" value="ECO:0007669"/>
    <property type="project" value="TreeGrafter"/>
</dbReference>
<dbReference type="Proteomes" id="UP000637239">
    <property type="component" value="Chromosome 8"/>
</dbReference>
<dbReference type="InterPro" id="IPR004583">
    <property type="entry name" value="DNA_repair_Rad4"/>
</dbReference>
<dbReference type="SMART" id="SM01031">
    <property type="entry name" value="BHD_2"/>
    <property type="match status" value="1"/>
</dbReference>
<dbReference type="GO" id="GO:0003684">
    <property type="term" value="F:damaged DNA binding"/>
    <property type="evidence" value="ECO:0007669"/>
    <property type="project" value="InterPro"/>
</dbReference>
<evidence type="ECO:0000259" key="11">
    <source>
        <dbReference type="SMART" id="SM01032"/>
    </source>
</evidence>
<dbReference type="FunFam" id="2.20.20.110:FF:000003">
    <property type="entry name" value="Putative DNA repair protein Rad4"/>
    <property type="match status" value="1"/>
</dbReference>
<dbReference type="InterPro" id="IPR018325">
    <property type="entry name" value="Rad4/PNGase_transGLS-fold"/>
</dbReference>
<dbReference type="GO" id="GO:0005737">
    <property type="term" value="C:cytoplasm"/>
    <property type="evidence" value="ECO:0007669"/>
    <property type="project" value="TreeGrafter"/>
</dbReference>
<organism evidence="12 13">
    <name type="scientific">Aspergillus chevalieri</name>
    <name type="common">Eurotium chevalieri</name>
    <dbReference type="NCBI Taxonomy" id="182096"/>
    <lineage>
        <taxon>Eukaryota</taxon>
        <taxon>Fungi</taxon>
        <taxon>Dikarya</taxon>
        <taxon>Ascomycota</taxon>
        <taxon>Pezizomycotina</taxon>
        <taxon>Eurotiomycetes</taxon>
        <taxon>Eurotiomycetidae</taxon>
        <taxon>Eurotiales</taxon>
        <taxon>Aspergillaceae</taxon>
        <taxon>Aspergillus</taxon>
        <taxon>Aspergillus subgen. Aspergillus</taxon>
    </lineage>
</organism>
<evidence type="ECO:0000256" key="3">
    <source>
        <dbReference type="ARBA" id="ARBA00022763"/>
    </source>
</evidence>
<evidence type="ECO:0000313" key="12">
    <source>
        <dbReference type="EMBL" id="BCR92514.1"/>
    </source>
</evidence>
<evidence type="ECO:0000259" key="10">
    <source>
        <dbReference type="SMART" id="SM01031"/>
    </source>
</evidence>
<reference evidence="12" key="2">
    <citation type="submission" date="2021-02" db="EMBL/GenBank/DDBJ databases">
        <title>Aspergillus chevalieri M1 genome sequence.</title>
        <authorList>
            <person name="Kadooka C."/>
            <person name="Mori K."/>
            <person name="Futagami T."/>
        </authorList>
    </citation>
    <scope>NUCLEOTIDE SEQUENCE</scope>
    <source>
        <strain evidence="12">M1</strain>
    </source>
</reference>
<evidence type="ECO:0000256" key="4">
    <source>
        <dbReference type="ARBA" id="ARBA00023125"/>
    </source>
</evidence>
<dbReference type="NCBIfam" id="TIGR00605">
    <property type="entry name" value="rad4"/>
    <property type="match status" value="1"/>
</dbReference>
<evidence type="ECO:0000256" key="2">
    <source>
        <dbReference type="ARBA" id="ARBA00009525"/>
    </source>
</evidence>
<feature type="domain" description="Rad4 beta-hairpin" evidence="10">
    <location>
        <begin position="567"/>
        <end position="624"/>
    </location>
</feature>
<feature type="domain" description="Rad4 beta-hairpin" evidence="9">
    <location>
        <begin position="505"/>
        <end position="565"/>
    </location>
</feature>
<gene>
    <name evidence="12" type="ORF">ACHE_80414S</name>
</gene>
<feature type="compositionally biased region" description="Polar residues" evidence="8">
    <location>
        <begin position="367"/>
        <end position="380"/>
    </location>
</feature>
<dbReference type="Gene3D" id="3.30.70.2460">
    <property type="entry name" value="Rad4, beta-hairpin domain BHD3"/>
    <property type="match status" value="1"/>
</dbReference>
<dbReference type="EMBL" id="AP024423">
    <property type="protein sequence ID" value="BCR92514.1"/>
    <property type="molecule type" value="Genomic_DNA"/>
</dbReference>
<dbReference type="GO" id="GO:0071942">
    <property type="term" value="C:XPC complex"/>
    <property type="evidence" value="ECO:0007669"/>
    <property type="project" value="TreeGrafter"/>
</dbReference>
<evidence type="ECO:0000256" key="5">
    <source>
        <dbReference type="ARBA" id="ARBA00023204"/>
    </source>
</evidence>
<dbReference type="SMART" id="SM01030">
    <property type="entry name" value="BHD_1"/>
    <property type="match status" value="1"/>
</dbReference>
<dbReference type="Pfam" id="PF03835">
    <property type="entry name" value="Rad4"/>
    <property type="match status" value="1"/>
</dbReference>
<keyword evidence="13" id="KW-1185">Reference proteome</keyword>
<evidence type="ECO:0000256" key="6">
    <source>
        <dbReference type="ARBA" id="ARBA00023242"/>
    </source>
</evidence>
<dbReference type="GO" id="GO:0006289">
    <property type="term" value="P:nucleotide-excision repair"/>
    <property type="evidence" value="ECO:0007669"/>
    <property type="project" value="InterPro"/>
</dbReference>
<dbReference type="RefSeq" id="XP_043141027.1">
    <property type="nucleotide sequence ID" value="XM_043283782.1"/>
</dbReference>
<keyword evidence="6" id="KW-0539">Nucleus</keyword>
<feature type="compositionally biased region" description="Polar residues" evidence="8">
    <location>
        <begin position="931"/>
        <end position="944"/>
    </location>
</feature>
<dbReference type="PANTHER" id="PTHR12135">
    <property type="entry name" value="DNA REPAIR PROTEIN XP-C / RAD4"/>
    <property type="match status" value="1"/>
</dbReference>
<dbReference type="AlphaFoldDB" id="A0A7R7VYD0"/>
<dbReference type="KEGG" id="ache:ACHE_80414S"/>
<feature type="coiled-coil region" evidence="7">
    <location>
        <begin position="698"/>
        <end position="725"/>
    </location>
</feature>
<keyword evidence="4" id="KW-0238">DNA-binding</keyword>
<dbReference type="GO" id="GO:0006298">
    <property type="term" value="P:mismatch repair"/>
    <property type="evidence" value="ECO:0007669"/>
    <property type="project" value="TreeGrafter"/>
</dbReference>
<evidence type="ECO:0000256" key="8">
    <source>
        <dbReference type="SAM" id="MobiDB-lite"/>
    </source>
</evidence>
<dbReference type="Pfam" id="PF10404">
    <property type="entry name" value="BHD_2"/>
    <property type="match status" value="1"/>
</dbReference>
<feature type="compositionally biased region" description="Acidic residues" evidence="8">
    <location>
        <begin position="960"/>
        <end position="973"/>
    </location>
</feature>
<feature type="domain" description="Rad4 beta-hairpin" evidence="11">
    <location>
        <begin position="631"/>
        <end position="705"/>
    </location>
</feature>
<dbReference type="Pfam" id="PF10403">
    <property type="entry name" value="BHD_1"/>
    <property type="match status" value="1"/>
</dbReference>
<dbReference type="GO" id="GO:0000111">
    <property type="term" value="C:nucleotide-excision repair factor 2 complex"/>
    <property type="evidence" value="ECO:0007669"/>
    <property type="project" value="TreeGrafter"/>
</dbReference>
<sequence length="973" mass="108388">MLCSNSGMVRRAVSAYQNRTGAARGRQSRRQQQDDGIPDVYREMLAEAEAREYQEAKTGRPGKRRKVGERAASSSRPEPARQEVNPPETSEDVGKQIQTAYDSTASEESDMEWEEVDIQQAPSSSVQVDPYSANEPLQITLDQQKDTGKRIVSRRKPVTGAEKKLRLDVHKAHLLCLLGHVHIRNLWCNDELVQGFLKQMLHRKVKDLLNPAEDKPQYTRSITFIDGLNQASEAFARRFKVTKPGLQRAHWADDSNSLKQRVEAILSNAEVMLSQDDFRRQAETLQGSRDFGAQLFCALLRSVAVEARLVCSLQPLPFSSATTTGPKKSESQSIMISIDDNEADEQSQSDATPNPTPPRRRLGQPQFAPSSSKAPKTSVRTGPCPSLKASSYPVFWVEAYNEAVQKWIPVDPLVTKSIAKSSKFEPPASDQYNVMSYVVAFEEDASARDVTRRYAKAFNAKTRKLRVESTWNGERWWARALRVYEKPFLEDRDEAEVSELTAKVASEPMPRNVQDFKDHPIYALERHLRRNEVIHPKRVTGQVSLGKSGSKSQKLEPVYRRTDVHACRSADGWYRLGRDIKIGEQPLKRVRANRNKLRINDDGENDTTEVPVYAHFQTNVYKPPPVVQGKIPKNIYGNLDIYTPTMVPPGGVHINHPAAPQAAKILGIDYADAVTGFDFKGRHGTAVIRGAIIASEYHEALEEVLNGLEHERLQAEQEVKSAEALGMWKHFLLKLQIAERVKSYAVEGEEDEGEPDIDADDASYGEFEGGGGFFPEPDQAVSSPRPICTFRNTMEQDLPVCEDRGFELEPAFEDDEVLGGGFIPEEAPQDTTEPQPLIAANSVGDTEYTNTAHRKESSHFNLVVVSHSSIGNVDSYDKICTTTTGIASPIPEHREEILGQDVSKDIDNPPGAPVPTATDGSKAVSEEVAPRNTSPTYSRLSQEDNSSEHNDNEGGSLLSEDPEDEDAIPEWLV</sequence>
<comment type="subcellular location">
    <subcellularLocation>
        <location evidence="1">Nucleus</location>
    </subcellularLocation>
</comment>
<keyword evidence="3" id="KW-0227">DNA damage</keyword>
<dbReference type="InterPro" id="IPR018326">
    <property type="entry name" value="Rad4_beta-hairpin_dom1"/>
</dbReference>
<dbReference type="InterPro" id="IPR018327">
    <property type="entry name" value="BHD_2"/>
</dbReference>
<dbReference type="InterPro" id="IPR042488">
    <property type="entry name" value="Rad4_BHD3_sf"/>
</dbReference>
<protein>
    <recommendedName>
        <fullName evidence="14">DNA repair protein Rad4</fullName>
    </recommendedName>
</protein>
<accession>A0A7R7VYD0</accession>
<evidence type="ECO:0000313" key="13">
    <source>
        <dbReference type="Proteomes" id="UP000637239"/>
    </source>
</evidence>
<evidence type="ECO:0000259" key="9">
    <source>
        <dbReference type="SMART" id="SM01030"/>
    </source>
</evidence>
<evidence type="ECO:0000256" key="7">
    <source>
        <dbReference type="SAM" id="Coils"/>
    </source>
</evidence>
<dbReference type="PANTHER" id="PTHR12135:SF0">
    <property type="entry name" value="DNA REPAIR PROTEIN COMPLEMENTING XP-C CELLS"/>
    <property type="match status" value="1"/>
</dbReference>
<keyword evidence="7" id="KW-0175">Coiled coil</keyword>
<keyword evidence="5" id="KW-0234">DNA repair</keyword>
<reference evidence="12" key="1">
    <citation type="submission" date="2021-01" db="EMBL/GenBank/DDBJ databases">
        <authorList>
            <consortium name="Aspergillus chevalieri M1 genome sequencing consortium"/>
            <person name="Kazuki M."/>
            <person name="Futagami T."/>
        </authorList>
    </citation>
    <scope>NUCLEOTIDE SEQUENCE</scope>
    <source>
        <strain evidence="12">M1</strain>
    </source>
</reference>
<dbReference type="InterPro" id="IPR038765">
    <property type="entry name" value="Papain-like_cys_pep_sf"/>
</dbReference>
<dbReference type="SUPFAM" id="SSF54001">
    <property type="entry name" value="Cysteine proteinases"/>
    <property type="match status" value="1"/>
</dbReference>
<feature type="region of interest" description="Disordered" evidence="8">
    <location>
        <begin position="902"/>
        <end position="973"/>
    </location>
</feature>
<dbReference type="InterPro" id="IPR018026">
    <property type="entry name" value="DNA_repair_Rad4-like"/>
</dbReference>
<dbReference type="Gene3D" id="3.90.260.10">
    <property type="entry name" value="Transglutaminase-like"/>
    <property type="match status" value="1"/>
</dbReference>
<dbReference type="Gene3D" id="2.20.20.110">
    <property type="entry name" value="Rad4, beta-hairpin domain BHD1"/>
    <property type="match status" value="1"/>
</dbReference>
<comment type="similarity">
    <text evidence="2">Belongs to the XPC family.</text>
</comment>
<dbReference type="InterPro" id="IPR018328">
    <property type="entry name" value="Rad4_beta-hairpin_dom3"/>
</dbReference>
<dbReference type="InterPro" id="IPR036985">
    <property type="entry name" value="Transglutaminase-like_sf"/>
</dbReference>
<name>A0A7R7VYD0_ASPCH</name>
<dbReference type="SMART" id="SM01032">
    <property type="entry name" value="BHD_3"/>
    <property type="match status" value="1"/>
</dbReference>
<dbReference type="Pfam" id="PF10405">
    <property type="entry name" value="BHD_3"/>
    <property type="match status" value="1"/>
</dbReference>
<feature type="compositionally biased region" description="Acidic residues" evidence="8">
    <location>
        <begin position="105"/>
        <end position="117"/>
    </location>
</feature>